<name>A0A1E4U1H7_PACTA</name>
<evidence type="ECO:0000256" key="11">
    <source>
        <dbReference type="ARBA" id="ARBA00023221"/>
    </source>
</evidence>
<dbReference type="InterPro" id="IPR020568">
    <property type="entry name" value="Ribosomal_Su5_D2-typ_SF"/>
</dbReference>
<dbReference type="Gene3D" id="3.30.230.10">
    <property type="match status" value="1"/>
</dbReference>
<dbReference type="GO" id="GO:0010142">
    <property type="term" value="P:farnesyl diphosphate biosynthetic process, mevalonate pathway"/>
    <property type="evidence" value="ECO:0007669"/>
    <property type="project" value="EnsemblFungi"/>
</dbReference>
<dbReference type="SUPFAM" id="SSF54211">
    <property type="entry name" value="Ribosomal protein S5 domain 2-like"/>
    <property type="match status" value="1"/>
</dbReference>
<sequence length="488" mass="54200">KKDNNSLMMTQEQSSQHSISRSFSAPGKALLAGGYLVLDPTYNSFVVALSARMHSVVKATASPLFENSIITVESPQFQEGEWVYEIGNLLENRGKLELIEKNNRCNPFVESTIYTILCFFDVAIGKNFESNFEIKVLIFSDAGYHSQENTVLKISDNGSKKFLYHSKPITKVAKTGLGSSAGLVTVLTASLLSVFQKNLKLNDHNDKKLIHNLSQVSHCIAQKKIGSGFDVASATFGSIVYRRFKPDLITDLISSDESKTSILEYSQRLRKVVLETDWNIVTDQCCLPPKIRLLMGDICGGSNTPKLVSKVLDWKKSNPDYALQVFTDLNHGNMELVEALATLQKISINEPAYYNDLITYLSKKSANKILNSVDNKVDISPLLMIINSISKIRHNLRLLTNETGAEIEPTQQTVLLNNCNNLIGCLGGVVPGAGGYDAICLLCVDECIPEISEQEESENEFKNVTWLDLREQKDGIIEEKIDDYIGLL</sequence>
<proteinExistence type="inferred from homology"/>
<feature type="non-terminal residue" evidence="15">
    <location>
        <position position="1"/>
    </location>
</feature>
<dbReference type="GO" id="GO:0019287">
    <property type="term" value="P:isopentenyl diphosphate biosynthetic process, mevalonate pathway"/>
    <property type="evidence" value="ECO:0007669"/>
    <property type="project" value="UniProtKB-UniPathway"/>
</dbReference>
<gene>
    <name evidence="15" type="ORF">PACTADRAFT_38066</name>
</gene>
<accession>A0A1E4U1H7</accession>
<dbReference type="InterPro" id="IPR035102">
    <property type="entry name" value="Phosphomevalonate_kinase"/>
</dbReference>
<keyword evidence="5" id="KW-0808">Transferase</keyword>
<comment type="similarity">
    <text evidence="2">Belongs to the GHMP kinase family. Mevalonate kinase subfamily.</text>
</comment>
<keyword evidence="9" id="KW-0752">Steroid biosynthesis</keyword>
<evidence type="ECO:0000256" key="12">
    <source>
        <dbReference type="ARBA" id="ARBA00029326"/>
    </source>
</evidence>
<dbReference type="OrthoDB" id="10262935at2759"/>
<dbReference type="EC" id="2.7.4.2" evidence="3"/>
<reference evidence="16" key="1">
    <citation type="submission" date="2016-05" db="EMBL/GenBank/DDBJ databases">
        <title>Comparative genomics of biotechnologically important yeasts.</title>
        <authorList>
            <consortium name="DOE Joint Genome Institute"/>
            <person name="Riley R."/>
            <person name="Haridas S."/>
            <person name="Wolfe K.H."/>
            <person name="Lopes M.R."/>
            <person name="Hittinger C.T."/>
            <person name="Goker M."/>
            <person name="Salamov A."/>
            <person name="Wisecaver J."/>
            <person name="Long T.M."/>
            <person name="Aerts A.L."/>
            <person name="Barry K."/>
            <person name="Choi C."/>
            <person name="Clum A."/>
            <person name="Coughlan A.Y."/>
            <person name="Deshpande S."/>
            <person name="Douglass A.P."/>
            <person name="Hanson S.J."/>
            <person name="Klenk H.-P."/>
            <person name="Labutti K."/>
            <person name="Lapidus A."/>
            <person name="Lindquist E."/>
            <person name="Lipzen A."/>
            <person name="Meier-Kolthoff J.P."/>
            <person name="Ohm R.A."/>
            <person name="Otillar R.P."/>
            <person name="Pangilinan J."/>
            <person name="Peng Y."/>
            <person name="Rokas A."/>
            <person name="Rosa C.A."/>
            <person name="Scheuner C."/>
            <person name="Sibirny A.A."/>
            <person name="Slot J.C."/>
            <person name="Stielow J.B."/>
            <person name="Sun H."/>
            <person name="Kurtzman C.P."/>
            <person name="Blackwell M."/>
            <person name="Grigoriev I.V."/>
            <person name="Jeffries T.W."/>
        </authorList>
    </citation>
    <scope>NUCLEOTIDE SEQUENCE [LARGE SCALE GENOMIC DNA]</scope>
    <source>
        <strain evidence="16">NRRL Y-2460</strain>
    </source>
</reference>
<evidence type="ECO:0000256" key="8">
    <source>
        <dbReference type="ARBA" id="ARBA00022840"/>
    </source>
</evidence>
<evidence type="ECO:0000256" key="1">
    <source>
        <dbReference type="ARBA" id="ARBA00005017"/>
    </source>
</evidence>
<evidence type="ECO:0000256" key="4">
    <source>
        <dbReference type="ARBA" id="ARBA00022516"/>
    </source>
</evidence>
<dbReference type="PANTHER" id="PTHR31814">
    <property type="match status" value="1"/>
</dbReference>
<protein>
    <recommendedName>
        <fullName evidence="3">phosphomevalonate kinase</fullName>
        <ecNumber evidence="3">2.7.4.2</ecNumber>
    </recommendedName>
</protein>
<feature type="compositionally biased region" description="Low complexity" evidence="13">
    <location>
        <begin position="11"/>
        <end position="20"/>
    </location>
</feature>
<evidence type="ECO:0000313" key="16">
    <source>
        <dbReference type="Proteomes" id="UP000094236"/>
    </source>
</evidence>
<keyword evidence="11" id="KW-0753">Steroid metabolism</keyword>
<evidence type="ECO:0000256" key="2">
    <source>
        <dbReference type="ARBA" id="ARBA00006495"/>
    </source>
</evidence>
<keyword evidence="10" id="KW-0443">Lipid metabolism</keyword>
<evidence type="ECO:0000256" key="9">
    <source>
        <dbReference type="ARBA" id="ARBA00022955"/>
    </source>
</evidence>
<feature type="region of interest" description="Disordered" evidence="13">
    <location>
        <begin position="1"/>
        <end position="20"/>
    </location>
</feature>
<dbReference type="GO" id="GO:0006696">
    <property type="term" value="P:ergosterol biosynthetic process"/>
    <property type="evidence" value="ECO:0007669"/>
    <property type="project" value="EnsemblFungi"/>
</dbReference>
<dbReference type="InterPro" id="IPR006204">
    <property type="entry name" value="GHMP_kinase_N_dom"/>
</dbReference>
<dbReference type="NCBIfam" id="TIGR01219">
    <property type="entry name" value="Pmev_kin_ERG8"/>
    <property type="match status" value="1"/>
</dbReference>
<evidence type="ECO:0000256" key="13">
    <source>
        <dbReference type="SAM" id="MobiDB-lite"/>
    </source>
</evidence>
<dbReference type="EMBL" id="KV454011">
    <property type="protein sequence ID" value="ODV97839.1"/>
    <property type="molecule type" value="Genomic_DNA"/>
</dbReference>
<keyword evidence="8" id="KW-0067">ATP-binding</keyword>
<evidence type="ECO:0000259" key="14">
    <source>
        <dbReference type="Pfam" id="PF00288"/>
    </source>
</evidence>
<dbReference type="InterPro" id="IPR014721">
    <property type="entry name" value="Ribsml_uS5_D2-typ_fold_subgr"/>
</dbReference>
<organism evidence="15 16">
    <name type="scientific">Pachysolen tannophilus NRRL Y-2460</name>
    <dbReference type="NCBI Taxonomy" id="669874"/>
    <lineage>
        <taxon>Eukaryota</taxon>
        <taxon>Fungi</taxon>
        <taxon>Dikarya</taxon>
        <taxon>Ascomycota</taxon>
        <taxon>Saccharomycotina</taxon>
        <taxon>Pichiomycetes</taxon>
        <taxon>Pachysolenaceae</taxon>
        <taxon>Pachysolen</taxon>
    </lineage>
</organism>
<evidence type="ECO:0000256" key="5">
    <source>
        <dbReference type="ARBA" id="ARBA00022679"/>
    </source>
</evidence>
<dbReference type="AlphaFoldDB" id="A0A1E4U1H7"/>
<dbReference type="UniPathway" id="UPA00057">
    <property type="reaction ID" value="UER00099"/>
</dbReference>
<comment type="pathway">
    <text evidence="1">Isoprenoid biosynthesis; isopentenyl diphosphate biosynthesis via mevalonate pathway; isopentenyl diphosphate from (R)-mevalonate: step 2/3.</text>
</comment>
<keyword evidence="16" id="KW-1185">Reference proteome</keyword>
<dbReference type="GO" id="GO:0005524">
    <property type="term" value="F:ATP binding"/>
    <property type="evidence" value="ECO:0007669"/>
    <property type="project" value="UniProtKB-KW"/>
</dbReference>
<feature type="compositionally biased region" description="Polar residues" evidence="13">
    <location>
        <begin position="1"/>
        <end position="10"/>
    </location>
</feature>
<evidence type="ECO:0000313" key="15">
    <source>
        <dbReference type="EMBL" id="ODV97839.1"/>
    </source>
</evidence>
<evidence type="ECO:0000256" key="3">
    <source>
        <dbReference type="ARBA" id="ARBA00012958"/>
    </source>
</evidence>
<evidence type="ECO:0000256" key="10">
    <source>
        <dbReference type="ARBA" id="ARBA00023098"/>
    </source>
</evidence>
<dbReference type="PIRSF" id="PIRSF017288">
    <property type="entry name" value="PMK_GHMP_euk"/>
    <property type="match status" value="1"/>
</dbReference>
<dbReference type="GO" id="GO:0004631">
    <property type="term" value="F:phosphomevalonate kinase activity"/>
    <property type="evidence" value="ECO:0007669"/>
    <property type="project" value="UniProtKB-EC"/>
</dbReference>
<dbReference type="GO" id="GO:0005777">
    <property type="term" value="C:peroxisome"/>
    <property type="evidence" value="ECO:0007669"/>
    <property type="project" value="TreeGrafter"/>
</dbReference>
<keyword evidence="4" id="KW-0444">Lipid biosynthesis</keyword>
<dbReference type="Pfam" id="PF00288">
    <property type="entry name" value="GHMP_kinases_N"/>
    <property type="match status" value="1"/>
</dbReference>
<keyword evidence="7" id="KW-0418">Kinase</keyword>
<feature type="domain" description="GHMP kinase N-terminal" evidence="14">
    <location>
        <begin position="174"/>
        <end position="237"/>
    </location>
</feature>
<comment type="catalytic activity">
    <reaction evidence="12">
        <text>(R)-5-phosphomevalonate + ATP = (R)-5-diphosphomevalonate + ADP</text>
        <dbReference type="Rhea" id="RHEA:16341"/>
        <dbReference type="ChEBI" id="CHEBI:30616"/>
        <dbReference type="ChEBI" id="CHEBI:57557"/>
        <dbReference type="ChEBI" id="CHEBI:58146"/>
        <dbReference type="ChEBI" id="CHEBI:456216"/>
        <dbReference type="EC" id="2.7.4.2"/>
    </reaction>
    <physiologicalReaction direction="left-to-right" evidence="12">
        <dbReference type="Rhea" id="RHEA:16342"/>
    </physiologicalReaction>
</comment>
<keyword evidence="6" id="KW-0547">Nucleotide-binding</keyword>
<dbReference type="STRING" id="669874.A0A1E4U1H7"/>
<dbReference type="InterPro" id="IPR016005">
    <property type="entry name" value="Erg8"/>
</dbReference>
<evidence type="ECO:0000256" key="7">
    <source>
        <dbReference type="ARBA" id="ARBA00022777"/>
    </source>
</evidence>
<dbReference type="GO" id="GO:0031388">
    <property type="term" value="P:organic acid phosphorylation"/>
    <property type="evidence" value="ECO:0007669"/>
    <property type="project" value="EnsemblFungi"/>
</dbReference>
<dbReference type="PANTHER" id="PTHR31814:SF2">
    <property type="entry name" value="PHOSPHOMEVALONATE KINASE"/>
    <property type="match status" value="1"/>
</dbReference>
<dbReference type="Proteomes" id="UP000094236">
    <property type="component" value="Unassembled WGS sequence"/>
</dbReference>
<evidence type="ECO:0000256" key="6">
    <source>
        <dbReference type="ARBA" id="ARBA00022741"/>
    </source>
</evidence>